<dbReference type="EMBL" id="BGZK01000272">
    <property type="protein sequence ID" value="GBP33305.1"/>
    <property type="molecule type" value="Genomic_DNA"/>
</dbReference>
<proteinExistence type="predicted"/>
<accession>A0A4C1V4Z1</accession>
<organism evidence="1 2">
    <name type="scientific">Eumeta variegata</name>
    <name type="common">Bagworm moth</name>
    <name type="synonym">Eumeta japonica</name>
    <dbReference type="NCBI Taxonomy" id="151549"/>
    <lineage>
        <taxon>Eukaryota</taxon>
        <taxon>Metazoa</taxon>
        <taxon>Ecdysozoa</taxon>
        <taxon>Arthropoda</taxon>
        <taxon>Hexapoda</taxon>
        <taxon>Insecta</taxon>
        <taxon>Pterygota</taxon>
        <taxon>Neoptera</taxon>
        <taxon>Endopterygota</taxon>
        <taxon>Lepidoptera</taxon>
        <taxon>Glossata</taxon>
        <taxon>Ditrysia</taxon>
        <taxon>Tineoidea</taxon>
        <taxon>Psychidae</taxon>
        <taxon>Oiketicinae</taxon>
        <taxon>Eumeta</taxon>
    </lineage>
</organism>
<gene>
    <name evidence="1" type="ORF">EVAR_30893_1</name>
</gene>
<protein>
    <submittedName>
        <fullName evidence="1">Uncharacterized protein</fullName>
    </submittedName>
</protein>
<evidence type="ECO:0000313" key="1">
    <source>
        <dbReference type="EMBL" id="GBP33305.1"/>
    </source>
</evidence>
<dbReference type="Proteomes" id="UP000299102">
    <property type="component" value="Unassembled WGS sequence"/>
</dbReference>
<sequence length="131" mass="14783">MCNPGEHARTTKVNSISEQDSACAGFLPKVQARVADDHLVTAFTYFRSKYLWDLARNRPRLICFPLRVHVSTARLVLYIVDIRQITAAFPRVSGPARPASLVIYFLGNQTTILKKENSVNTQYTDCCQYTA</sequence>
<comment type="caution">
    <text evidence="1">The sequence shown here is derived from an EMBL/GenBank/DDBJ whole genome shotgun (WGS) entry which is preliminary data.</text>
</comment>
<evidence type="ECO:0000313" key="2">
    <source>
        <dbReference type="Proteomes" id="UP000299102"/>
    </source>
</evidence>
<reference evidence="1 2" key="1">
    <citation type="journal article" date="2019" name="Commun. Biol.">
        <title>The bagworm genome reveals a unique fibroin gene that provides high tensile strength.</title>
        <authorList>
            <person name="Kono N."/>
            <person name="Nakamura H."/>
            <person name="Ohtoshi R."/>
            <person name="Tomita M."/>
            <person name="Numata K."/>
            <person name="Arakawa K."/>
        </authorList>
    </citation>
    <scope>NUCLEOTIDE SEQUENCE [LARGE SCALE GENOMIC DNA]</scope>
</reference>
<keyword evidence="2" id="KW-1185">Reference proteome</keyword>
<name>A0A4C1V4Z1_EUMVA</name>
<dbReference type="AlphaFoldDB" id="A0A4C1V4Z1"/>